<dbReference type="Proteomes" id="UP000699691">
    <property type="component" value="Unassembled WGS sequence"/>
</dbReference>
<feature type="transmembrane region" description="Helical" evidence="1">
    <location>
        <begin position="53"/>
        <end position="71"/>
    </location>
</feature>
<reference evidence="2" key="1">
    <citation type="submission" date="2020-04" db="EMBL/GenBank/DDBJ databases">
        <authorList>
            <person name="Zhang T."/>
        </authorList>
    </citation>
    <scope>NUCLEOTIDE SEQUENCE</scope>
    <source>
        <strain evidence="2">HKST-UBA02</strain>
    </source>
</reference>
<feature type="transmembrane region" description="Helical" evidence="1">
    <location>
        <begin position="78"/>
        <end position="98"/>
    </location>
</feature>
<dbReference type="AlphaFoldDB" id="A0A955LVQ5"/>
<feature type="transmembrane region" description="Helical" evidence="1">
    <location>
        <begin position="169"/>
        <end position="190"/>
    </location>
</feature>
<keyword evidence="1" id="KW-0812">Transmembrane</keyword>
<accession>A0A955LVQ5</accession>
<evidence type="ECO:0000256" key="1">
    <source>
        <dbReference type="SAM" id="Phobius"/>
    </source>
</evidence>
<gene>
    <name evidence="2" type="ORF">KC573_01775</name>
</gene>
<name>A0A955LVQ5_UNCKA</name>
<sequence length="311" mass="35291">MDTKKSPRDEAIKHEAEHYDEVPLWKSFRGYAVLGIGLLGGIMSVHQIYLQEYVYVVIFISVLAMLLYFVAKGHLWSVFVLMLLIVFHSISNWIYFGVIEQKSGAWMALFFGFVILSYFMMPVLRVEQKRRFLQKQAKEGRVIDTSVLNNNHEDKESVKTGSVDSGHLNLSNVVIAVLLGALLIVFVLIWQNDGGERVGSGQSGGTTLVTAQELVDIELSHYRLPYKIDNGFYVFDVHAVSRSEIAYSIQATNYAVSDIDWTEFGPVLKGVMTSDYCKTDAKDSDIIFTYKYFDKVKEHIGSYSITPRDCF</sequence>
<feature type="transmembrane region" description="Helical" evidence="1">
    <location>
        <begin position="104"/>
        <end position="124"/>
    </location>
</feature>
<evidence type="ECO:0000313" key="2">
    <source>
        <dbReference type="EMBL" id="MCA9397532.1"/>
    </source>
</evidence>
<dbReference type="EMBL" id="JAGQKY010000059">
    <property type="protein sequence ID" value="MCA9397532.1"/>
    <property type="molecule type" value="Genomic_DNA"/>
</dbReference>
<evidence type="ECO:0000313" key="3">
    <source>
        <dbReference type="Proteomes" id="UP000699691"/>
    </source>
</evidence>
<comment type="caution">
    <text evidence="2">The sequence shown here is derived from an EMBL/GenBank/DDBJ whole genome shotgun (WGS) entry which is preliminary data.</text>
</comment>
<reference evidence="2" key="2">
    <citation type="journal article" date="2021" name="Microbiome">
        <title>Successional dynamics and alternative stable states in a saline activated sludge microbial community over 9 years.</title>
        <authorList>
            <person name="Wang Y."/>
            <person name="Ye J."/>
            <person name="Ju F."/>
            <person name="Liu L."/>
            <person name="Boyd J.A."/>
            <person name="Deng Y."/>
            <person name="Parks D.H."/>
            <person name="Jiang X."/>
            <person name="Yin X."/>
            <person name="Woodcroft B.J."/>
            <person name="Tyson G.W."/>
            <person name="Hugenholtz P."/>
            <person name="Polz M.F."/>
            <person name="Zhang T."/>
        </authorList>
    </citation>
    <scope>NUCLEOTIDE SEQUENCE</scope>
    <source>
        <strain evidence="2">HKST-UBA02</strain>
    </source>
</reference>
<keyword evidence="1" id="KW-0472">Membrane</keyword>
<protein>
    <submittedName>
        <fullName evidence="2">Uncharacterized protein</fullName>
    </submittedName>
</protein>
<proteinExistence type="predicted"/>
<keyword evidence="1" id="KW-1133">Transmembrane helix</keyword>
<organism evidence="2 3">
    <name type="scientific">candidate division WWE3 bacterium</name>
    <dbReference type="NCBI Taxonomy" id="2053526"/>
    <lineage>
        <taxon>Bacteria</taxon>
        <taxon>Katanobacteria</taxon>
    </lineage>
</organism>
<feature type="transmembrane region" description="Helical" evidence="1">
    <location>
        <begin position="28"/>
        <end position="47"/>
    </location>
</feature>